<keyword evidence="3" id="KW-1185">Reference proteome</keyword>
<dbReference type="VEuPathDB" id="FungiDB:VP01_2229g1"/>
<keyword evidence="1" id="KW-0812">Transmembrane</keyword>
<feature type="transmembrane region" description="Helical" evidence="1">
    <location>
        <begin position="259"/>
        <end position="277"/>
    </location>
</feature>
<comment type="caution">
    <text evidence="2">The sequence shown here is derived from an EMBL/GenBank/DDBJ whole genome shotgun (WGS) entry which is preliminary data.</text>
</comment>
<organism evidence="2 3">
    <name type="scientific">Puccinia sorghi</name>
    <dbReference type="NCBI Taxonomy" id="27349"/>
    <lineage>
        <taxon>Eukaryota</taxon>
        <taxon>Fungi</taxon>
        <taxon>Dikarya</taxon>
        <taxon>Basidiomycota</taxon>
        <taxon>Pucciniomycotina</taxon>
        <taxon>Pucciniomycetes</taxon>
        <taxon>Pucciniales</taxon>
        <taxon>Pucciniaceae</taxon>
        <taxon>Puccinia</taxon>
    </lineage>
</organism>
<accession>A0A0L6V9B0</accession>
<feature type="transmembrane region" description="Helical" evidence="1">
    <location>
        <begin position="289"/>
        <end position="310"/>
    </location>
</feature>
<evidence type="ECO:0000313" key="2">
    <source>
        <dbReference type="EMBL" id="KNZ57147.1"/>
    </source>
</evidence>
<dbReference type="AlphaFoldDB" id="A0A0L6V9B0"/>
<dbReference type="Proteomes" id="UP000037035">
    <property type="component" value="Unassembled WGS sequence"/>
</dbReference>
<evidence type="ECO:0000256" key="1">
    <source>
        <dbReference type="SAM" id="Phobius"/>
    </source>
</evidence>
<sequence length="327" mass="37265">MMQDAVRGGVFISVGCSFGSWKCVDVPGVAHQRSLQLFFLRSQSASGFQTCGTSFPLLSLLTCLLADFVSILFASECCMVDWCFAFLFFPFFLHGVGFEVKCTHSSIVSEQKRKVHEPSDSQKQVSKLRVERSGQILFIQNIYLKSRSSRNKKRENNKSIELERFMKFEKDGSDDKRDRVRKARNESLMMRSIRLKRDIRAERKTIVLGKDEKKTQKNKKKEITMVMRKRLVTGEMNVTLVSHSILQSSTHSSNLTQQLSFFSSLILHFLIICLIACSPHSQSFSCEIVSSLLFVIPILIFLSQSLILLLSSPSQKSLYNFISILLT</sequence>
<gene>
    <name evidence="2" type="ORF">VP01_2229g1</name>
</gene>
<name>A0A0L6V9B0_9BASI</name>
<evidence type="ECO:0000313" key="3">
    <source>
        <dbReference type="Proteomes" id="UP000037035"/>
    </source>
</evidence>
<protein>
    <submittedName>
        <fullName evidence="2">Uncharacterized protein</fullName>
    </submittedName>
</protein>
<reference evidence="2 3" key="1">
    <citation type="submission" date="2015-08" db="EMBL/GenBank/DDBJ databases">
        <title>Next Generation Sequencing and Analysis of the Genome of Puccinia sorghi L Schw, the Causal Agent of Maize Common Rust.</title>
        <authorList>
            <person name="Rochi L."/>
            <person name="Burguener G."/>
            <person name="Darino M."/>
            <person name="Turjanski A."/>
            <person name="Kreff E."/>
            <person name="Dieguez M.J."/>
            <person name="Sacco F."/>
        </authorList>
    </citation>
    <scope>NUCLEOTIDE SEQUENCE [LARGE SCALE GENOMIC DNA]</scope>
    <source>
        <strain evidence="2 3">RO10H11247</strain>
    </source>
</reference>
<dbReference type="EMBL" id="LAVV01007091">
    <property type="protein sequence ID" value="KNZ57147.1"/>
    <property type="molecule type" value="Genomic_DNA"/>
</dbReference>
<keyword evidence="1" id="KW-1133">Transmembrane helix</keyword>
<keyword evidence="1" id="KW-0472">Membrane</keyword>
<proteinExistence type="predicted"/>